<protein>
    <recommendedName>
        <fullName evidence="4">DNA-directed DNA polymerase</fullName>
    </recommendedName>
</protein>
<dbReference type="PANTHER" id="PTHR11669">
    <property type="entry name" value="REPLICATION FACTOR C / DNA POLYMERASE III GAMMA-TAU SUBUNIT"/>
    <property type="match status" value="1"/>
</dbReference>
<dbReference type="Pfam" id="PF13177">
    <property type="entry name" value="DNA_pol3_delta2"/>
    <property type="match status" value="1"/>
</dbReference>
<gene>
    <name evidence="2" type="ORF">MPNT_130024</name>
</gene>
<dbReference type="SUPFAM" id="SSF52540">
    <property type="entry name" value="P-loop containing nucleoside triphosphate hydrolases"/>
    <property type="match status" value="1"/>
</dbReference>
<evidence type="ECO:0000313" key="3">
    <source>
        <dbReference type="Proteomes" id="UP000663859"/>
    </source>
</evidence>
<keyword evidence="3" id="KW-1185">Reference proteome</keyword>
<dbReference type="InterPro" id="IPR027417">
    <property type="entry name" value="P-loop_NTPase"/>
</dbReference>
<accession>A0A8J2FN45</accession>
<evidence type="ECO:0008006" key="4">
    <source>
        <dbReference type="Google" id="ProtNLM"/>
    </source>
</evidence>
<name>A0A8J2FN45_9BACT</name>
<dbReference type="RefSeq" id="WP_174582849.1">
    <property type="nucleotide sequence ID" value="NZ_CAJNOB010000005.1"/>
</dbReference>
<evidence type="ECO:0000313" key="2">
    <source>
        <dbReference type="EMBL" id="CAF0692960.1"/>
    </source>
</evidence>
<evidence type="ECO:0000256" key="1">
    <source>
        <dbReference type="SAM" id="Coils"/>
    </source>
</evidence>
<proteinExistence type="predicted"/>
<dbReference type="PANTHER" id="PTHR11669:SF8">
    <property type="entry name" value="DNA POLYMERASE III SUBUNIT DELTA"/>
    <property type="match status" value="1"/>
</dbReference>
<comment type="caution">
    <text evidence="2">The sequence shown here is derived from an EMBL/GenBank/DDBJ whole genome shotgun (WGS) entry which is preliminary data.</text>
</comment>
<dbReference type="GO" id="GO:0006261">
    <property type="term" value="P:DNA-templated DNA replication"/>
    <property type="evidence" value="ECO:0007669"/>
    <property type="project" value="TreeGrafter"/>
</dbReference>
<dbReference type="Gene3D" id="3.40.50.300">
    <property type="entry name" value="P-loop containing nucleotide triphosphate hydrolases"/>
    <property type="match status" value="1"/>
</dbReference>
<dbReference type="EMBL" id="CAJNOB010000005">
    <property type="protein sequence ID" value="CAF0692960.1"/>
    <property type="molecule type" value="Genomic_DNA"/>
</dbReference>
<keyword evidence="1" id="KW-0175">Coiled coil</keyword>
<reference evidence="2" key="1">
    <citation type="submission" date="2021-02" db="EMBL/GenBank/DDBJ databases">
        <authorList>
            <person name="Cremers G."/>
            <person name="Picone N."/>
        </authorList>
    </citation>
    <scope>NUCLEOTIDE SEQUENCE</scope>
    <source>
        <strain evidence="2">PQ17</strain>
    </source>
</reference>
<feature type="coiled-coil region" evidence="1">
    <location>
        <begin position="184"/>
        <end position="211"/>
    </location>
</feature>
<dbReference type="AlphaFoldDB" id="A0A8J2FN45"/>
<dbReference type="Proteomes" id="UP000663859">
    <property type="component" value="Unassembled WGS sequence"/>
</dbReference>
<organism evidence="2 3">
    <name type="scientific">Candidatus Methylacidithermus pantelleriae</name>
    <dbReference type="NCBI Taxonomy" id="2744239"/>
    <lineage>
        <taxon>Bacteria</taxon>
        <taxon>Pseudomonadati</taxon>
        <taxon>Verrucomicrobiota</taxon>
        <taxon>Methylacidiphilae</taxon>
        <taxon>Methylacidiphilales</taxon>
        <taxon>Methylacidiphilaceae</taxon>
        <taxon>Candidatus Methylacidithermus</taxon>
    </lineage>
</organism>
<sequence>MPFAYAEVLERIRAARSAGRLAHAYLFSGKDPQGLRSLALEVASEVLEGDATGHPDFFPVSPVSKTRRIRVDQIRELVRMLLLAPLRAAYKVAWIAEAERMCVGNAEAANAFLKMLEEPPANVIVLLTTTEPELLLPTILSRCIRVQCKGGQLLPEEEPEWIRQWWESPYTGALRAYHRVSLWSNQWEKVKEEAREMVGEEEAEKEEEASLVERETRRKQRALLSLLEESYWRRAYRERAWEKPQWAEVLGMLRGFEAAHRAMEQGLDPVFAVEAACLLWEEERLLFEKLRSGEKLEAR</sequence>
<dbReference type="InterPro" id="IPR050238">
    <property type="entry name" value="DNA_Rep/Repair_Clamp_Loader"/>
</dbReference>